<sequence length="212" mass="22861">MLLSAFLLEAVLISLSGVIAPGPVTAVTVSKGTKSPHAGAIIALGHGIVEIPLMILILYGFGDILKITYIKAIIGLLGGLFLLKMGLGLLKGIKQAKVDSSNSPSSPLRAGIILTLANPYFLVWMATIGSILIFRSYAFGLLGFTIFIIAHWSCDFLWLYFLSALSFKGGQFFKKVLENDKIIIISAFHDLNLASILSNQLILLNKGKIEKI</sequence>
<feature type="transmembrane region" description="Helical" evidence="6">
    <location>
        <begin position="182"/>
        <end position="204"/>
    </location>
</feature>
<feature type="transmembrane region" description="Helical" evidence="6">
    <location>
        <begin position="68"/>
        <end position="90"/>
    </location>
</feature>
<accession>X1EP22</accession>
<keyword evidence="3 6" id="KW-0812">Transmembrane</keyword>
<gene>
    <name evidence="7" type="ORF">S03H2_08577</name>
</gene>
<dbReference type="AlphaFoldDB" id="X1EP22"/>
<evidence type="ECO:0008006" key="8">
    <source>
        <dbReference type="Google" id="ProtNLM"/>
    </source>
</evidence>
<feature type="non-terminal residue" evidence="7">
    <location>
        <position position="212"/>
    </location>
</feature>
<evidence type="ECO:0000256" key="5">
    <source>
        <dbReference type="ARBA" id="ARBA00023136"/>
    </source>
</evidence>
<comment type="caution">
    <text evidence="7">The sequence shown here is derived from an EMBL/GenBank/DDBJ whole genome shotgun (WGS) entry which is preliminary data.</text>
</comment>
<evidence type="ECO:0000256" key="4">
    <source>
        <dbReference type="ARBA" id="ARBA00022989"/>
    </source>
</evidence>
<keyword evidence="4 6" id="KW-1133">Transmembrane helix</keyword>
<evidence type="ECO:0000256" key="6">
    <source>
        <dbReference type="SAM" id="Phobius"/>
    </source>
</evidence>
<feature type="transmembrane region" description="Helical" evidence="6">
    <location>
        <begin position="110"/>
        <end position="134"/>
    </location>
</feature>
<evidence type="ECO:0000256" key="2">
    <source>
        <dbReference type="ARBA" id="ARBA00022475"/>
    </source>
</evidence>
<dbReference type="PANTHER" id="PTHR38825">
    <property type="entry name" value="LYSINE EXPORTER PROTEIN (LYSE/YGGA)"/>
    <property type="match status" value="1"/>
</dbReference>
<dbReference type="Pfam" id="PF01810">
    <property type="entry name" value="LysE"/>
    <property type="match status" value="1"/>
</dbReference>
<keyword evidence="2" id="KW-1003">Cell membrane</keyword>
<proteinExistence type="predicted"/>
<evidence type="ECO:0000256" key="1">
    <source>
        <dbReference type="ARBA" id="ARBA00004651"/>
    </source>
</evidence>
<organism evidence="7">
    <name type="scientific">marine sediment metagenome</name>
    <dbReference type="NCBI Taxonomy" id="412755"/>
    <lineage>
        <taxon>unclassified sequences</taxon>
        <taxon>metagenomes</taxon>
        <taxon>ecological metagenomes</taxon>
    </lineage>
</organism>
<dbReference type="InterPro" id="IPR001123">
    <property type="entry name" value="LeuE-type"/>
</dbReference>
<comment type="subcellular location">
    <subcellularLocation>
        <location evidence="1">Cell membrane</location>
        <topology evidence="1">Multi-pass membrane protein</topology>
    </subcellularLocation>
</comment>
<dbReference type="GO" id="GO:0006865">
    <property type="term" value="P:amino acid transport"/>
    <property type="evidence" value="ECO:0007669"/>
    <property type="project" value="InterPro"/>
</dbReference>
<keyword evidence="5 6" id="KW-0472">Membrane</keyword>
<feature type="transmembrane region" description="Helical" evidence="6">
    <location>
        <begin position="141"/>
        <end position="162"/>
    </location>
</feature>
<dbReference type="GO" id="GO:0005886">
    <property type="term" value="C:plasma membrane"/>
    <property type="evidence" value="ECO:0007669"/>
    <property type="project" value="UniProtKB-SubCell"/>
</dbReference>
<name>X1EP22_9ZZZZ</name>
<dbReference type="PANTHER" id="PTHR38825:SF1">
    <property type="entry name" value="TRANSPORTER, LYSE FAMILY"/>
    <property type="match status" value="1"/>
</dbReference>
<protein>
    <recommendedName>
        <fullName evidence="8">Lysine transporter LysE</fullName>
    </recommendedName>
</protein>
<evidence type="ECO:0000313" key="7">
    <source>
        <dbReference type="EMBL" id="GAH18869.1"/>
    </source>
</evidence>
<reference evidence="7" key="1">
    <citation type="journal article" date="2014" name="Front. Microbiol.">
        <title>High frequency of phylogenetically diverse reductive dehalogenase-homologous genes in deep subseafloor sedimentary metagenomes.</title>
        <authorList>
            <person name="Kawai M."/>
            <person name="Futagami T."/>
            <person name="Toyoda A."/>
            <person name="Takaki Y."/>
            <person name="Nishi S."/>
            <person name="Hori S."/>
            <person name="Arai W."/>
            <person name="Tsubouchi T."/>
            <person name="Morono Y."/>
            <person name="Uchiyama I."/>
            <person name="Ito T."/>
            <person name="Fujiyama A."/>
            <person name="Inagaki F."/>
            <person name="Takami H."/>
        </authorList>
    </citation>
    <scope>NUCLEOTIDE SEQUENCE</scope>
    <source>
        <strain evidence="7">Expedition CK06-06</strain>
    </source>
</reference>
<evidence type="ECO:0000256" key="3">
    <source>
        <dbReference type="ARBA" id="ARBA00022692"/>
    </source>
</evidence>
<feature type="transmembrane region" description="Helical" evidence="6">
    <location>
        <begin position="36"/>
        <end position="61"/>
    </location>
</feature>
<dbReference type="EMBL" id="BARU01004192">
    <property type="protein sequence ID" value="GAH18869.1"/>
    <property type="molecule type" value="Genomic_DNA"/>
</dbReference>